<gene>
    <name evidence="1" type="ORF">GCM10011607_28940</name>
</gene>
<dbReference type="Pfam" id="PF13711">
    <property type="entry name" value="DUF4160"/>
    <property type="match status" value="1"/>
</dbReference>
<dbReference type="EMBL" id="BMII01000024">
    <property type="protein sequence ID" value="GGB66523.1"/>
    <property type="molecule type" value="Genomic_DNA"/>
</dbReference>
<protein>
    <recommendedName>
        <fullName evidence="3">DUF4160 domain-containing protein</fullName>
    </recommendedName>
</protein>
<keyword evidence="2" id="KW-1185">Reference proteome</keyword>
<sequence>MSQDVYRDSGFKVFFFSNDEARMHVHVVGNEGEAKFWLEPEFCYANSNLPVEALSILGRSVKANEDEIRKAWTKHFC</sequence>
<evidence type="ECO:0000313" key="2">
    <source>
        <dbReference type="Proteomes" id="UP000617555"/>
    </source>
</evidence>
<organism evidence="1 2">
    <name type="scientific">Shewanella inventionis</name>
    <dbReference type="NCBI Taxonomy" id="1738770"/>
    <lineage>
        <taxon>Bacteria</taxon>
        <taxon>Pseudomonadati</taxon>
        <taxon>Pseudomonadota</taxon>
        <taxon>Gammaproteobacteria</taxon>
        <taxon>Alteromonadales</taxon>
        <taxon>Shewanellaceae</taxon>
        <taxon>Shewanella</taxon>
    </lineage>
</organism>
<comment type="caution">
    <text evidence="1">The sequence shown here is derived from an EMBL/GenBank/DDBJ whole genome shotgun (WGS) entry which is preliminary data.</text>
</comment>
<dbReference type="InterPro" id="IPR025427">
    <property type="entry name" value="DUF4160"/>
</dbReference>
<reference evidence="2" key="1">
    <citation type="journal article" date="2019" name="Int. J. Syst. Evol. Microbiol.">
        <title>The Global Catalogue of Microorganisms (GCM) 10K type strain sequencing project: providing services to taxonomists for standard genome sequencing and annotation.</title>
        <authorList>
            <consortium name="The Broad Institute Genomics Platform"/>
            <consortium name="The Broad Institute Genome Sequencing Center for Infectious Disease"/>
            <person name="Wu L."/>
            <person name="Ma J."/>
        </authorList>
    </citation>
    <scope>NUCLEOTIDE SEQUENCE [LARGE SCALE GENOMIC DNA]</scope>
    <source>
        <strain evidence="2">CGMCC 1.15339</strain>
    </source>
</reference>
<name>A0ABQ1JEJ3_9GAMM</name>
<evidence type="ECO:0008006" key="3">
    <source>
        <dbReference type="Google" id="ProtNLM"/>
    </source>
</evidence>
<proteinExistence type="predicted"/>
<dbReference type="Proteomes" id="UP000617555">
    <property type="component" value="Unassembled WGS sequence"/>
</dbReference>
<evidence type="ECO:0000313" key="1">
    <source>
        <dbReference type="EMBL" id="GGB66523.1"/>
    </source>
</evidence>
<dbReference type="RefSeq" id="WP_188740070.1">
    <property type="nucleotide sequence ID" value="NZ_BMII01000024.1"/>
</dbReference>
<accession>A0ABQ1JEJ3</accession>